<reference evidence="2" key="2">
    <citation type="submission" date="2022-06" db="UniProtKB">
        <authorList>
            <consortium name="EnsemblMetazoa"/>
        </authorList>
    </citation>
    <scope>IDENTIFICATION</scope>
    <source>
        <strain evidence="2">DF5081</strain>
    </source>
</reference>
<feature type="compositionally biased region" description="Basic and acidic residues" evidence="1">
    <location>
        <begin position="79"/>
        <end position="92"/>
    </location>
</feature>
<keyword evidence="3" id="KW-1185">Reference proteome</keyword>
<evidence type="ECO:0000256" key="1">
    <source>
        <dbReference type="SAM" id="MobiDB-lite"/>
    </source>
</evidence>
<reference evidence="3" key="1">
    <citation type="submission" date="2010-08" db="EMBL/GenBank/DDBJ databases">
        <authorList>
            <consortium name="Caenorhabditis japonica Sequencing Consortium"/>
            <person name="Wilson R.K."/>
        </authorList>
    </citation>
    <scope>NUCLEOTIDE SEQUENCE [LARGE SCALE GENOMIC DNA]</scope>
    <source>
        <strain evidence="3">DF5081</strain>
    </source>
</reference>
<dbReference type="EnsemblMetazoa" id="CJA33719.1">
    <property type="protein sequence ID" value="CJA33719.1"/>
    <property type="gene ID" value="WBGene00209566"/>
</dbReference>
<feature type="compositionally biased region" description="Basic and acidic residues" evidence="1">
    <location>
        <begin position="43"/>
        <end position="68"/>
    </location>
</feature>
<name>A0A8R1IJY5_CAEJA</name>
<organism evidence="2 3">
    <name type="scientific">Caenorhabditis japonica</name>
    <dbReference type="NCBI Taxonomy" id="281687"/>
    <lineage>
        <taxon>Eukaryota</taxon>
        <taxon>Metazoa</taxon>
        <taxon>Ecdysozoa</taxon>
        <taxon>Nematoda</taxon>
        <taxon>Chromadorea</taxon>
        <taxon>Rhabditida</taxon>
        <taxon>Rhabditina</taxon>
        <taxon>Rhabditomorpha</taxon>
        <taxon>Rhabditoidea</taxon>
        <taxon>Rhabditidae</taxon>
        <taxon>Peloderinae</taxon>
        <taxon>Caenorhabditis</taxon>
    </lineage>
</organism>
<dbReference type="Proteomes" id="UP000005237">
    <property type="component" value="Unassembled WGS sequence"/>
</dbReference>
<protein>
    <submittedName>
        <fullName evidence="2">Uncharacterized protein</fullName>
    </submittedName>
</protein>
<dbReference type="AlphaFoldDB" id="A0A8R1IJY5"/>
<evidence type="ECO:0000313" key="3">
    <source>
        <dbReference type="Proteomes" id="UP000005237"/>
    </source>
</evidence>
<proteinExistence type="predicted"/>
<accession>A0A8R1IJY5</accession>
<evidence type="ECO:0000313" key="2">
    <source>
        <dbReference type="EnsemblMetazoa" id="CJA33719.1"/>
    </source>
</evidence>
<sequence length="145" mass="16828">FVNRHEMVDRLLGYKMLLGKMENCATLGYEKMDEQEIRALSDDWMRKYHPVKTQEPEESIEVKEEPKPRVGPHTPTSPHPEDRQYSDDDVPKRPRRGPKTPPGSPGPSMAPVVTNRSEMVEQLARTFGQSTFDVEQLWVENWTKH</sequence>
<feature type="region of interest" description="Disordered" evidence="1">
    <location>
        <begin position="43"/>
        <end position="117"/>
    </location>
</feature>